<dbReference type="STRING" id="1038856.BBI15_12860"/>
<dbReference type="Pfam" id="PF02120">
    <property type="entry name" value="Flg_hook"/>
    <property type="match status" value="1"/>
</dbReference>
<proteinExistence type="predicted"/>
<name>A0A1C7EB97_9BACL</name>
<reference evidence="3" key="1">
    <citation type="submission" date="2016-10" db="EMBL/GenBank/DDBJ databases">
        <authorList>
            <person name="See-Too W.S."/>
        </authorList>
    </citation>
    <scope>NUCLEOTIDE SEQUENCE [LARGE SCALE GENOMIC DNA]</scope>
    <source>
        <strain evidence="3">DSM 23997</strain>
    </source>
</reference>
<feature type="region of interest" description="Disordered" evidence="1">
    <location>
        <begin position="369"/>
        <end position="432"/>
    </location>
</feature>
<evidence type="ECO:0000313" key="4">
    <source>
        <dbReference type="Proteomes" id="UP000092650"/>
    </source>
</evidence>
<accession>A0A1C7EB97</accession>
<dbReference type="Proteomes" id="UP000092650">
    <property type="component" value="Chromosome"/>
</dbReference>
<dbReference type="AlphaFoldDB" id="A0A1C7EB97"/>
<keyword evidence="4" id="KW-1185">Reference proteome</keyword>
<dbReference type="CDD" id="cd17470">
    <property type="entry name" value="T3SS_Flik_C"/>
    <property type="match status" value="1"/>
</dbReference>
<organism evidence="3 4">
    <name type="scientific">Planococcus plakortidis</name>
    <dbReference type="NCBI Taxonomy" id="1038856"/>
    <lineage>
        <taxon>Bacteria</taxon>
        <taxon>Bacillati</taxon>
        <taxon>Bacillota</taxon>
        <taxon>Bacilli</taxon>
        <taxon>Bacillales</taxon>
        <taxon>Caryophanaceae</taxon>
        <taxon>Planococcus</taxon>
    </lineage>
</organism>
<protein>
    <recommendedName>
        <fullName evidence="2">Flagellar hook-length control protein-like C-terminal domain-containing protein</fullName>
    </recommendedName>
</protein>
<feature type="compositionally biased region" description="Basic and acidic residues" evidence="1">
    <location>
        <begin position="413"/>
        <end position="422"/>
    </location>
</feature>
<evidence type="ECO:0000313" key="3">
    <source>
        <dbReference type="EMBL" id="ANU21008.1"/>
    </source>
</evidence>
<dbReference type="InterPro" id="IPR021136">
    <property type="entry name" value="Flagellar_hook_control-like_C"/>
</dbReference>
<feature type="domain" description="Flagellar hook-length control protein-like C-terminal" evidence="2">
    <location>
        <begin position="299"/>
        <end position="373"/>
    </location>
</feature>
<dbReference type="KEGG" id="ppla:BBI15_12860"/>
<dbReference type="EMBL" id="CP016539">
    <property type="protein sequence ID" value="ANU21008.1"/>
    <property type="molecule type" value="Genomic_DNA"/>
</dbReference>
<dbReference type="Gene3D" id="3.30.750.140">
    <property type="match status" value="1"/>
</dbReference>
<dbReference type="OrthoDB" id="2380967at2"/>
<evidence type="ECO:0000256" key="1">
    <source>
        <dbReference type="SAM" id="MobiDB-lite"/>
    </source>
</evidence>
<feature type="compositionally biased region" description="Polar residues" evidence="1">
    <location>
        <begin position="423"/>
        <end position="432"/>
    </location>
</feature>
<evidence type="ECO:0000259" key="2">
    <source>
        <dbReference type="Pfam" id="PF02120"/>
    </source>
</evidence>
<dbReference type="InterPro" id="IPR038610">
    <property type="entry name" value="FliK-like_C_sf"/>
</dbReference>
<gene>
    <name evidence="3" type="ORF">BBI15_12860</name>
</gene>
<dbReference type="RefSeq" id="WP_068871497.1">
    <property type="nucleotide sequence ID" value="NZ_CP016539.2"/>
</dbReference>
<sequence>MNALVSALIGRPAAPAAAVKTQGSNEPAGQFGQLLMALSADPAQLQAKPETASAALPMKELVALLEQLSDMPAEQLTEEQQAMQYAVFQLLADANGEQLEQAVEVFSSDEEVQGELAALVKQIKSLLLTAKEFVQPTGFPGVAEKEITPDETAPEEALRPLIELAAQLKEETLPSEKLLLLKELAPIKAEARLPFAQTPAAWLHALSKDSNSTQANNAVEQQAPDTQAAKAVPAEGETILKAEAVQAAAPVKTEAQVQAAVLPVALADQKQVDVPVRQVPVQKLSETLAEWISSPARLTAGGNETRLRINIFPEHLGHLEILVSAAGGKVSAQIIASHGAAKEAVEFQLNQLRLSLSQQGVEIDSLEVREEHSSPEFQQHGRQRESPFADASGNSAGRGGGSGGESVSDDADIPQRRQRETVSDNGQLNYTV</sequence>